<dbReference type="InterPro" id="IPR013057">
    <property type="entry name" value="AA_transpt_TM"/>
</dbReference>
<evidence type="ECO:0000313" key="9">
    <source>
        <dbReference type="Proteomes" id="UP000183365"/>
    </source>
</evidence>
<feature type="transmembrane region" description="Helical" evidence="6">
    <location>
        <begin position="34"/>
        <end position="57"/>
    </location>
</feature>
<dbReference type="GO" id="GO:0043937">
    <property type="term" value="P:regulation of sporulation"/>
    <property type="evidence" value="ECO:0007669"/>
    <property type="project" value="EnsemblFungi"/>
</dbReference>
<dbReference type="Pfam" id="PF01490">
    <property type="entry name" value="Aa_trans"/>
    <property type="match status" value="1"/>
</dbReference>
<keyword evidence="3 6" id="KW-0812">Transmembrane</keyword>
<dbReference type="GO" id="GO:0015189">
    <property type="term" value="F:L-lysine transmembrane transporter activity"/>
    <property type="evidence" value="ECO:0007669"/>
    <property type="project" value="TreeGrafter"/>
</dbReference>
<accession>A0A1L0AWB0</accession>
<sequence>MSASTTSSILNLTKTIIGSGMLAIPFAYKQDGIFTGVLLTIISFLMTCIGLYFFVFVADFISFVKKNPEEQVTFETMCKLVYGDKEYKKNSVIFNAPMFLQCFGVCLSYLVLIGGIFHTLVPEYETHTYILLTTVVIIPLCLLPKLDNLKYSSMMGLGFICYIALFIISEIFIDSSLPIWNKDTVDYGINWLNISSTKECLSSFSILIFAFTASMNILPIFNECSDRSLKNIRKIILISVGFSCTLFIVLGLVGYLSFGKYTDIQGNVLLNYQNKFVTNCCLSFIVLVSFPLMFYPLRICTNSLMDSFEIYFSSISPEETQPLVSENDAAETMMSEKRFKWITFCNLTSIYLLSLLVKDFALVLALVGGVAATAISFILPGFILLKVLNLKEYEVEIQQYTKNKRGLIIMSKVLMTFGFLVMILSVYSTLTK</sequence>
<evidence type="ECO:0000256" key="6">
    <source>
        <dbReference type="SAM" id="Phobius"/>
    </source>
</evidence>
<evidence type="ECO:0000256" key="1">
    <source>
        <dbReference type="ARBA" id="ARBA00004128"/>
    </source>
</evidence>
<dbReference type="GO" id="GO:0061459">
    <property type="term" value="F:L-arginine transmembrane transporter activity"/>
    <property type="evidence" value="ECO:0007669"/>
    <property type="project" value="TreeGrafter"/>
</dbReference>
<feature type="transmembrane region" description="Helical" evidence="6">
    <location>
        <begin position="234"/>
        <end position="256"/>
    </location>
</feature>
<gene>
    <name evidence="8" type="ORF">HGUI_00608</name>
</gene>
<feature type="transmembrane region" description="Helical" evidence="6">
    <location>
        <begin position="98"/>
        <end position="120"/>
    </location>
</feature>
<protein>
    <recommendedName>
        <fullName evidence="7">Amino acid transporter transmembrane domain-containing protein</fullName>
    </recommendedName>
</protein>
<feature type="transmembrane region" description="Helical" evidence="6">
    <location>
        <begin position="406"/>
        <end position="427"/>
    </location>
</feature>
<feature type="transmembrane region" description="Helical" evidence="6">
    <location>
        <begin position="155"/>
        <end position="173"/>
    </location>
</feature>
<evidence type="ECO:0000256" key="3">
    <source>
        <dbReference type="ARBA" id="ARBA00022692"/>
    </source>
</evidence>
<keyword evidence="9" id="KW-1185">Reference proteome</keyword>
<dbReference type="OrthoDB" id="438545at2759"/>
<comment type="similarity">
    <text evidence="2">Belongs to the amino acid/polyamine transporter 2 family.</text>
</comment>
<feature type="transmembrane region" description="Helical" evidence="6">
    <location>
        <begin position="201"/>
        <end position="222"/>
    </location>
</feature>
<dbReference type="AlphaFoldDB" id="A0A1L0AWB0"/>
<evidence type="ECO:0000256" key="4">
    <source>
        <dbReference type="ARBA" id="ARBA00022989"/>
    </source>
</evidence>
<feature type="transmembrane region" description="Helical" evidence="6">
    <location>
        <begin position="276"/>
        <end position="295"/>
    </location>
</feature>
<evidence type="ECO:0000313" key="8">
    <source>
        <dbReference type="EMBL" id="SGZ38408.1"/>
    </source>
</evidence>
<dbReference type="GO" id="GO:0015194">
    <property type="term" value="F:L-serine transmembrane transporter activity"/>
    <property type="evidence" value="ECO:0007669"/>
    <property type="project" value="TreeGrafter"/>
</dbReference>
<dbReference type="PANTHER" id="PTHR22950:SF224">
    <property type="entry name" value="VACUOLAR AMINO ACID TRANSPORTER 7"/>
    <property type="match status" value="1"/>
</dbReference>
<dbReference type="VEuPathDB" id="FungiDB:HGUI_00608"/>
<evidence type="ECO:0000256" key="2">
    <source>
        <dbReference type="ARBA" id="ARBA00008066"/>
    </source>
</evidence>
<organism evidence="8 9">
    <name type="scientific">Hanseniaspora guilliermondii</name>
    <dbReference type="NCBI Taxonomy" id="56406"/>
    <lineage>
        <taxon>Eukaryota</taxon>
        <taxon>Fungi</taxon>
        <taxon>Dikarya</taxon>
        <taxon>Ascomycota</taxon>
        <taxon>Saccharomycotina</taxon>
        <taxon>Saccharomycetes</taxon>
        <taxon>Saccharomycodales</taxon>
        <taxon>Saccharomycodaceae</taxon>
        <taxon>Hanseniaspora</taxon>
    </lineage>
</organism>
<feature type="transmembrane region" description="Helical" evidence="6">
    <location>
        <begin position="363"/>
        <end position="385"/>
    </location>
</feature>
<dbReference type="GO" id="GO:0005886">
    <property type="term" value="C:plasma membrane"/>
    <property type="evidence" value="ECO:0007669"/>
    <property type="project" value="EnsemblFungi"/>
</dbReference>
<keyword evidence="5 6" id="KW-0472">Membrane</keyword>
<name>A0A1L0AWB0_9ASCO</name>
<dbReference type="Proteomes" id="UP000183365">
    <property type="component" value="Unassembled WGS sequence"/>
</dbReference>
<dbReference type="GO" id="GO:0005302">
    <property type="term" value="F:L-tyrosine transmembrane transporter activity"/>
    <property type="evidence" value="ECO:0007669"/>
    <property type="project" value="TreeGrafter"/>
</dbReference>
<reference evidence="9" key="1">
    <citation type="submission" date="2016-11" db="EMBL/GenBank/DDBJ databases">
        <authorList>
            <person name="Guldener U."/>
        </authorList>
    </citation>
    <scope>NUCLEOTIDE SEQUENCE [LARGE SCALE GENOMIC DNA]</scope>
</reference>
<feature type="transmembrane region" description="Helical" evidence="6">
    <location>
        <begin position="339"/>
        <end position="357"/>
    </location>
</feature>
<keyword evidence="4 6" id="KW-1133">Transmembrane helix</keyword>
<dbReference type="GO" id="GO:0005313">
    <property type="term" value="F:L-glutamate transmembrane transporter activity"/>
    <property type="evidence" value="ECO:0007669"/>
    <property type="project" value="TreeGrafter"/>
</dbReference>
<feature type="transmembrane region" description="Helical" evidence="6">
    <location>
        <begin position="12"/>
        <end position="28"/>
    </location>
</feature>
<evidence type="ECO:0000256" key="5">
    <source>
        <dbReference type="ARBA" id="ARBA00023136"/>
    </source>
</evidence>
<dbReference type="GO" id="GO:0005290">
    <property type="term" value="F:L-histidine transmembrane transporter activity"/>
    <property type="evidence" value="ECO:0007669"/>
    <property type="project" value="TreeGrafter"/>
</dbReference>
<dbReference type="PANTHER" id="PTHR22950">
    <property type="entry name" value="AMINO ACID TRANSPORTER"/>
    <property type="match status" value="1"/>
</dbReference>
<dbReference type="GO" id="GO:0000329">
    <property type="term" value="C:fungal-type vacuole membrane"/>
    <property type="evidence" value="ECO:0007669"/>
    <property type="project" value="TreeGrafter"/>
</dbReference>
<dbReference type="EMBL" id="FQNF01000007">
    <property type="protein sequence ID" value="SGZ38408.1"/>
    <property type="molecule type" value="Genomic_DNA"/>
</dbReference>
<feature type="transmembrane region" description="Helical" evidence="6">
    <location>
        <begin position="126"/>
        <end position="143"/>
    </location>
</feature>
<comment type="subcellular location">
    <subcellularLocation>
        <location evidence="1">Vacuole membrane</location>
        <topology evidence="1">Multi-pass membrane protein</topology>
    </subcellularLocation>
</comment>
<proteinExistence type="inferred from homology"/>
<evidence type="ECO:0000259" key="7">
    <source>
        <dbReference type="Pfam" id="PF01490"/>
    </source>
</evidence>
<feature type="domain" description="Amino acid transporter transmembrane" evidence="7">
    <location>
        <begin position="2"/>
        <end position="423"/>
    </location>
</feature>